<dbReference type="Gene3D" id="3.90.226.10">
    <property type="entry name" value="2-enoyl-CoA Hydratase, Chain A, domain 1"/>
    <property type="match status" value="1"/>
</dbReference>
<organism evidence="1">
    <name type="scientific">Tanacetum cinerariifolium</name>
    <name type="common">Dalmatian daisy</name>
    <name type="synonym">Chrysanthemum cinerariifolium</name>
    <dbReference type="NCBI Taxonomy" id="118510"/>
    <lineage>
        <taxon>Eukaryota</taxon>
        <taxon>Viridiplantae</taxon>
        <taxon>Streptophyta</taxon>
        <taxon>Embryophyta</taxon>
        <taxon>Tracheophyta</taxon>
        <taxon>Spermatophyta</taxon>
        <taxon>Magnoliopsida</taxon>
        <taxon>eudicotyledons</taxon>
        <taxon>Gunneridae</taxon>
        <taxon>Pentapetalae</taxon>
        <taxon>asterids</taxon>
        <taxon>campanulids</taxon>
        <taxon>Asterales</taxon>
        <taxon>Asteraceae</taxon>
        <taxon>Asteroideae</taxon>
        <taxon>Anthemideae</taxon>
        <taxon>Anthemidinae</taxon>
        <taxon>Tanacetum</taxon>
    </lineage>
</organism>
<reference evidence="1" key="1">
    <citation type="journal article" date="2019" name="Sci. Rep.">
        <title>Draft genome of Tanacetum cinerariifolium, the natural source of mosquito coil.</title>
        <authorList>
            <person name="Yamashiro T."/>
            <person name="Shiraishi A."/>
            <person name="Satake H."/>
            <person name="Nakayama K."/>
        </authorList>
    </citation>
    <scope>NUCLEOTIDE SEQUENCE</scope>
</reference>
<evidence type="ECO:0000313" key="1">
    <source>
        <dbReference type="EMBL" id="GFD53066.1"/>
    </source>
</evidence>
<dbReference type="Pfam" id="PF00574">
    <property type="entry name" value="CLP_protease"/>
    <property type="match status" value="1"/>
</dbReference>
<dbReference type="SUPFAM" id="SSF52096">
    <property type="entry name" value="ClpP/crotonase"/>
    <property type="match status" value="1"/>
</dbReference>
<feature type="non-terminal residue" evidence="1">
    <location>
        <position position="1"/>
    </location>
</feature>
<sequence length="104" mass="11031">RIAHPHTESLVHLPIGGISGATAEQAQAWADEMARCEADLLALYVERAGVEEASFREVMTAQTTLVGQQLLDYGFATQILEPATALAIVPTTVTNATDEAANLP</sequence>
<protein>
    <submittedName>
        <fullName evidence="1">Uncharacterized protein</fullName>
    </submittedName>
</protein>
<name>A0A699X590_TANCI</name>
<feature type="non-terminal residue" evidence="1">
    <location>
        <position position="104"/>
    </location>
</feature>
<dbReference type="EMBL" id="BKCJ011789763">
    <property type="protein sequence ID" value="GFD53066.1"/>
    <property type="molecule type" value="Genomic_DNA"/>
</dbReference>
<proteinExistence type="predicted"/>
<gene>
    <name evidence="1" type="ORF">Tci_925035</name>
</gene>
<comment type="caution">
    <text evidence="1">The sequence shown here is derived from an EMBL/GenBank/DDBJ whole genome shotgun (WGS) entry which is preliminary data.</text>
</comment>
<dbReference type="InterPro" id="IPR029045">
    <property type="entry name" value="ClpP/crotonase-like_dom_sf"/>
</dbReference>
<dbReference type="InterPro" id="IPR023562">
    <property type="entry name" value="ClpP/TepA"/>
</dbReference>
<accession>A0A699X590</accession>
<dbReference type="AlphaFoldDB" id="A0A699X590"/>